<dbReference type="PATRIC" id="fig|1453497.3.peg.744"/>
<dbReference type="GO" id="GO:0098797">
    <property type="term" value="C:plasma membrane protein complex"/>
    <property type="evidence" value="ECO:0007669"/>
    <property type="project" value="TreeGrafter"/>
</dbReference>
<keyword evidence="6 7" id="KW-0472">Membrane</keyword>
<evidence type="ECO:0000256" key="6">
    <source>
        <dbReference type="ARBA" id="ARBA00023136"/>
    </source>
</evidence>
<evidence type="ECO:0000313" key="10">
    <source>
        <dbReference type="EMBL" id="OAA31951.1"/>
    </source>
</evidence>
<evidence type="ECO:0000313" key="11">
    <source>
        <dbReference type="Proteomes" id="UP000077339"/>
    </source>
</evidence>
<evidence type="ECO:0000256" key="2">
    <source>
        <dbReference type="ARBA" id="ARBA00005236"/>
    </source>
</evidence>
<dbReference type="InterPro" id="IPR025857">
    <property type="entry name" value="MacB_PCD"/>
</dbReference>
<dbReference type="AlphaFoldDB" id="A0A176K4C8"/>
<dbReference type="STRING" id="1453497.AT15_03755"/>
<dbReference type="PANTHER" id="PTHR30489">
    <property type="entry name" value="LIPOPROTEIN-RELEASING SYSTEM TRANSMEMBRANE PROTEIN LOLE"/>
    <property type="match status" value="1"/>
</dbReference>
<feature type="transmembrane region" description="Helical" evidence="7">
    <location>
        <begin position="258"/>
        <end position="281"/>
    </location>
</feature>
<dbReference type="Pfam" id="PF02687">
    <property type="entry name" value="FtsX"/>
    <property type="match status" value="1"/>
</dbReference>
<dbReference type="InterPro" id="IPR003838">
    <property type="entry name" value="ABC3_permease_C"/>
</dbReference>
<keyword evidence="11" id="KW-1185">Reference proteome</keyword>
<dbReference type="OrthoDB" id="9770036at2"/>
<sequence>MRLALKIALRFLASSKKQTLFIILGIAIGVAVQVFIGSLIQGLQESLIDSTVGNSSQITINPPDNINYIDNWDEIISMLENSEELSQEITAISPVVEMPVFVILSSSVNSLLRGFDFSRAEDIYEFSSKIVGQLPENANEVLIGKEFSEEHGISIGNTILLANSSGENREFKVSGIFDLNVASLNKSWLIGNIKSVQSFSGLGNGVSRIEMQISDVFIADEFALDIARKIGQSLNITNWKDQNKQLLSGLQGQSISSLMIQVFVLVAVALGISSILAISVVQRSKQIGILKAMGLKDSTTSLIFLFQGLILGVFGAVFGILFGLGLSYSFTKFAVNPDGKPVVELLIDPAFIAISAVIAVLVAVVAAVSPARKSSKLSPVEVIRNG</sequence>
<evidence type="ECO:0000259" key="9">
    <source>
        <dbReference type="Pfam" id="PF12704"/>
    </source>
</evidence>
<evidence type="ECO:0000256" key="1">
    <source>
        <dbReference type="ARBA" id="ARBA00004651"/>
    </source>
</evidence>
<protein>
    <submittedName>
        <fullName evidence="10">Permease</fullName>
    </submittedName>
</protein>
<dbReference type="GO" id="GO:0044874">
    <property type="term" value="P:lipoprotein localization to outer membrane"/>
    <property type="evidence" value="ECO:0007669"/>
    <property type="project" value="TreeGrafter"/>
</dbReference>
<evidence type="ECO:0000256" key="5">
    <source>
        <dbReference type="ARBA" id="ARBA00022989"/>
    </source>
</evidence>
<evidence type="ECO:0000256" key="4">
    <source>
        <dbReference type="ARBA" id="ARBA00022692"/>
    </source>
</evidence>
<feature type="domain" description="ABC3 transporter permease C-terminal" evidence="8">
    <location>
        <begin position="260"/>
        <end position="379"/>
    </location>
</feature>
<feature type="transmembrane region" description="Helical" evidence="7">
    <location>
        <begin position="20"/>
        <end position="40"/>
    </location>
</feature>
<keyword evidence="5 7" id="KW-1133">Transmembrane helix</keyword>
<reference evidence="10 11" key="1">
    <citation type="submission" date="2014-02" db="EMBL/GenBank/DDBJ databases">
        <title>Kosmotoga genome sequencing.</title>
        <authorList>
            <person name="Pollo S.M."/>
            <person name="Charchuk R."/>
            <person name="Nesbo C.L."/>
        </authorList>
    </citation>
    <scope>NUCLEOTIDE SEQUENCE [LARGE SCALE GENOMIC DNA]</scope>
    <source>
        <strain evidence="10 11">S304</strain>
    </source>
</reference>
<organism evidence="10 11">
    <name type="scientific">Kosmotoga arenicorallina S304</name>
    <dbReference type="NCBI Taxonomy" id="1453497"/>
    <lineage>
        <taxon>Bacteria</taxon>
        <taxon>Thermotogati</taxon>
        <taxon>Thermotogota</taxon>
        <taxon>Thermotogae</taxon>
        <taxon>Kosmotogales</taxon>
        <taxon>Kosmotogaceae</taxon>
        <taxon>Kosmotoga</taxon>
    </lineage>
</organism>
<comment type="similarity">
    <text evidence="2">Belongs to the ABC-4 integral membrane protein family. LolC/E subfamily.</text>
</comment>
<keyword evidence="3" id="KW-1003">Cell membrane</keyword>
<comment type="subcellular location">
    <subcellularLocation>
        <location evidence="1">Cell membrane</location>
        <topology evidence="1">Multi-pass membrane protein</topology>
    </subcellularLocation>
</comment>
<dbReference type="Proteomes" id="UP000077339">
    <property type="component" value="Unassembled WGS sequence"/>
</dbReference>
<dbReference type="Pfam" id="PF12704">
    <property type="entry name" value="MacB_PCD"/>
    <property type="match status" value="1"/>
</dbReference>
<dbReference type="InterPro" id="IPR051447">
    <property type="entry name" value="Lipoprotein-release_system"/>
</dbReference>
<gene>
    <name evidence="10" type="ORF">AT15_03755</name>
</gene>
<feature type="domain" description="MacB-like periplasmic core" evidence="9">
    <location>
        <begin position="19"/>
        <end position="214"/>
    </location>
</feature>
<name>A0A176K4C8_9BACT</name>
<evidence type="ECO:0000256" key="7">
    <source>
        <dbReference type="SAM" id="Phobius"/>
    </source>
</evidence>
<evidence type="ECO:0000259" key="8">
    <source>
        <dbReference type="Pfam" id="PF02687"/>
    </source>
</evidence>
<evidence type="ECO:0000256" key="3">
    <source>
        <dbReference type="ARBA" id="ARBA00022475"/>
    </source>
</evidence>
<dbReference type="EMBL" id="JFHK01000002">
    <property type="protein sequence ID" value="OAA31951.1"/>
    <property type="molecule type" value="Genomic_DNA"/>
</dbReference>
<feature type="transmembrane region" description="Helical" evidence="7">
    <location>
        <begin position="350"/>
        <end position="368"/>
    </location>
</feature>
<proteinExistence type="inferred from homology"/>
<feature type="transmembrane region" description="Helical" evidence="7">
    <location>
        <begin position="302"/>
        <end position="330"/>
    </location>
</feature>
<dbReference type="PANTHER" id="PTHR30489:SF0">
    <property type="entry name" value="LIPOPROTEIN-RELEASING SYSTEM TRANSMEMBRANE PROTEIN LOLE"/>
    <property type="match status" value="1"/>
</dbReference>
<accession>A0A176K4C8</accession>
<comment type="caution">
    <text evidence="10">The sequence shown here is derived from an EMBL/GenBank/DDBJ whole genome shotgun (WGS) entry which is preliminary data.</text>
</comment>
<keyword evidence="4 7" id="KW-0812">Transmembrane</keyword>